<dbReference type="PANTHER" id="PTHR20974:SF0">
    <property type="entry name" value="UPF0585 PROTEIN CG18661"/>
    <property type="match status" value="1"/>
</dbReference>
<dbReference type="GO" id="GO:0032259">
    <property type="term" value="P:methylation"/>
    <property type="evidence" value="ECO:0007669"/>
    <property type="project" value="UniProtKB-KW"/>
</dbReference>
<dbReference type="Gene3D" id="3.40.50.150">
    <property type="entry name" value="Vaccinia Virus protein VP39"/>
    <property type="match status" value="1"/>
</dbReference>
<keyword evidence="1" id="KW-0489">Methyltransferase</keyword>
<gene>
    <name evidence="1" type="ORF">Red2C11_68</name>
</gene>
<name>Q5UEW9_9PROT</name>
<evidence type="ECO:0000313" key="1">
    <source>
        <dbReference type="EMBL" id="AAV31652.1"/>
    </source>
</evidence>
<dbReference type="AlphaFoldDB" id="Q5UEW9"/>
<dbReference type="SUPFAM" id="SSF53335">
    <property type="entry name" value="S-adenosyl-L-methionine-dependent methyltransferases"/>
    <property type="match status" value="1"/>
</dbReference>
<keyword evidence="1" id="KW-0808">Transferase</keyword>
<dbReference type="InterPro" id="IPR010342">
    <property type="entry name" value="DUF938"/>
</dbReference>
<protein>
    <submittedName>
        <fullName evidence="1">Predicted SAM-dependent methyltransferases</fullName>
    </submittedName>
</protein>
<organism evidence="1">
    <name type="scientific">uncultured alpha proteobacterium EBAC2C11</name>
    <dbReference type="NCBI Taxonomy" id="295349"/>
    <lineage>
        <taxon>Bacteria</taxon>
        <taxon>Pseudomonadati</taxon>
        <taxon>Pseudomonadota</taxon>
        <taxon>Alphaproteobacteria</taxon>
        <taxon>Candidatus Puniceispirillales</taxon>
        <taxon>environmental samples</taxon>
    </lineage>
</organism>
<proteinExistence type="predicted"/>
<reference evidence="1" key="1">
    <citation type="submission" date="2004-09" db="EMBL/GenBank/DDBJ databases">
        <title>SAR116.</title>
        <authorList>
            <person name="Sabehi G."/>
            <person name="Beja O."/>
        </authorList>
    </citation>
    <scope>NUCLEOTIDE SEQUENCE</scope>
</reference>
<dbReference type="Pfam" id="PF06080">
    <property type="entry name" value="DUF938"/>
    <property type="match status" value="1"/>
</dbReference>
<dbReference type="InterPro" id="IPR029063">
    <property type="entry name" value="SAM-dependent_MTases_sf"/>
</dbReference>
<dbReference type="PANTHER" id="PTHR20974">
    <property type="entry name" value="UPF0585 PROTEIN CG18661"/>
    <property type="match status" value="1"/>
</dbReference>
<dbReference type="EMBL" id="AY744399">
    <property type="protein sequence ID" value="AAV31652.1"/>
    <property type="molecule type" value="Genomic_DNA"/>
</dbReference>
<accession>Q5UEW9</accession>
<sequence>MKLVLRRNIPATASVVQKINGDRLHSPAAEKNVSHITKLVCSVSPKNGAALEIASGTGQHIISLAAAIPNLTWQPSDVDDVRLNSIVSWSYEKQLPNLLPPIKLDVTDEGWSVLCPDQDFILMVNLLHLVSESEAKVIIGGISQSLMSGGRCVIYGPFMRDGSLTSHGDKLFHQSLIEADPHIGYKDDTWMLDLFQSHNLKTVKIANMPANNLAFVIEKKHPKRS</sequence>
<dbReference type="GO" id="GO:0008168">
    <property type="term" value="F:methyltransferase activity"/>
    <property type="evidence" value="ECO:0007669"/>
    <property type="project" value="UniProtKB-KW"/>
</dbReference>